<name>A0ABN0P1K9_TRELE</name>
<reference evidence="7 8" key="1">
    <citation type="submission" date="2013-08" db="EMBL/GenBank/DDBJ databases">
        <authorList>
            <person name="Weinstock G."/>
            <person name="Sodergren E."/>
            <person name="Wylie T."/>
            <person name="Fulton L."/>
            <person name="Fulton R."/>
            <person name="Fronick C."/>
            <person name="O'Laughlin M."/>
            <person name="Godfrey J."/>
            <person name="Miner T."/>
            <person name="Herter B."/>
            <person name="Appelbaum E."/>
            <person name="Cordes M."/>
            <person name="Lek S."/>
            <person name="Wollam A."/>
            <person name="Pepin K.H."/>
            <person name="Palsikar V.B."/>
            <person name="Mitreva M."/>
            <person name="Wilson R.K."/>
        </authorList>
    </citation>
    <scope>NUCLEOTIDE SEQUENCE [LARGE SCALE GENOMIC DNA]</scope>
    <source>
        <strain evidence="7 8">ATCC 700332</strain>
    </source>
</reference>
<dbReference type="PANTHER" id="PTHR10695:SF46">
    <property type="entry name" value="BIFUNCTIONAL COENZYME A SYNTHASE-RELATED"/>
    <property type="match status" value="1"/>
</dbReference>
<keyword evidence="5 7" id="KW-0418">Kinase</keyword>
<keyword evidence="4 5" id="KW-0173">Coenzyme A biosynthesis</keyword>
<keyword evidence="5" id="KW-0808">Transferase</keyword>
<organism evidence="7 8">
    <name type="scientific">Treponema lecithinolyticum ATCC 700332</name>
    <dbReference type="NCBI Taxonomy" id="1321815"/>
    <lineage>
        <taxon>Bacteria</taxon>
        <taxon>Pseudomonadati</taxon>
        <taxon>Spirochaetota</taxon>
        <taxon>Spirochaetia</taxon>
        <taxon>Spirochaetales</taxon>
        <taxon>Treponemataceae</taxon>
        <taxon>Treponema</taxon>
    </lineage>
</organism>
<dbReference type="Gene3D" id="3.40.50.300">
    <property type="entry name" value="P-loop containing nucleotide triphosphate hydrolases"/>
    <property type="match status" value="1"/>
</dbReference>
<comment type="pathway">
    <text evidence="5">Cofactor biosynthesis; coenzyme A biosynthesis; CoA from (R)-pantothenate: step 5/5.</text>
</comment>
<feature type="binding site" evidence="5">
    <location>
        <begin position="2"/>
        <end position="7"/>
    </location>
    <ligand>
        <name>ATP</name>
        <dbReference type="ChEBI" id="CHEBI:30616"/>
    </ligand>
</feature>
<accession>A0ABN0P1K9</accession>
<comment type="catalytic activity">
    <reaction evidence="5">
        <text>3'-dephospho-CoA + ATP = ADP + CoA + H(+)</text>
        <dbReference type="Rhea" id="RHEA:18245"/>
        <dbReference type="ChEBI" id="CHEBI:15378"/>
        <dbReference type="ChEBI" id="CHEBI:30616"/>
        <dbReference type="ChEBI" id="CHEBI:57287"/>
        <dbReference type="ChEBI" id="CHEBI:57328"/>
        <dbReference type="ChEBI" id="CHEBI:456216"/>
        <dbReference type="EC" id="2.7.1.24"/>
    </reaction>
</comment>
<evidence type="ECO:0000256" key="1">
    <source>
        <dbReference type="ARBA" id="ARBA00009018"/>
    </source>
</evidence>
<keyword evidence="5" id="KW-0963">Cytoplasm</keyword>
<dbReference type="InterPro" id="IPR001977">
    <property type="entry name" value="Depp_CoAkinase"/>
</dbReference>
<proteinExistence type="inferred from homology"/>
<keyword evidence="2 5" id="KW-0547">Nucleotide-binding</keyword>
<protein>
    <recommendedName>
        <fullName evidence="5 6">Dephospho-CoA kinase</fullName>
        <ecNumber evidence="5 6">2.7.1.24</ecNumber>
    </recommendedName>
    <alternativeName>
        <fullName evidence="5">Dephosphocoenzyme A kinase</fullName>
    </alternativeName>
</protein>
<dbReference type="PANTHER" id="PTHR10695">
    <property type="entry name" value="DEPHOSPHO-COA KINASE-RELATED"/>
    <property type="match status" value="1"/>
</dbReference>
<comment type="similarity">
    <text evidence="1 5">Belongs to the CoaE family.</text>
</comment>
<gene>
    <name evidence="5" type="primary">coaE</name>
    <name evidence="7" type="ORF">HMPREF9193_00388</name>
</gene>
<evidence type="ECO:0000256" key="6">
    <source>
        <dbReference type="NCBIfam" id="TIGR00152"/>
    </source>
</evidence>
<keyword evidence="8" id="KW-1185">Reference proteome</keyword>
<evidence type="ECO:0000256" key="5">
    <source>
        <dbReference type="HAMAP-Rule" id="MF_00376"/>
    </source>
</evidence>
<evidence type="ECO:0000256" key="2">
    <source>
        <dbReference type="ARBA" id="ARBA00022741"/>
    </source>
</evidence>
<dbReference type="PROSITE" id="PS51219">
    <property type="entry name" value="DPCK"/>
    <property type="match status" value="1"/>
</dbReference>
<dbReference type="HAMAP" id="MF_00376">
    <property type="entry name" value="Dephospho_CoA_kinase"/>
    <property type="match status" value="1"/>
</dbReference>
<dbReference type="InterPro" id="IPR027417">
    <property type="entry name" value="P-loop_NTPase"/>
</dbReference>
<dbReference type="Pfam" id="PF01121">
    <property type="entry name" value="CoaE"/>
    <property type="match status" value="1"/>
</dbReference>
<dbReference type="EMBL" id="AWVH01000005">
    <property type="protein sequence ID" value="ERJ94416.1"/>
    <property type="molecule type" value="Genomic_DNA"/>
</dbReference>
<dbReference type="NCBIfam" id="TIGR00152">
    <property type="entry name" value="dephospho-CoA kinase"/>
    <property type="match status" value="1"/>
</dbReference>
<comment type="function">
    <text evidence="5">Catalyzes the phosphorylation of the 3'-hydroxyl group of dephosphocoenzyme A to form coenzyme A.</text>
</comment>
<evidence type="ECO:0000256" key="3">
    <source>
        <dbReference type="ARBA" id="ARBA00022840"/>
    </source>
</evidence>
<dbReference type="SUPFAM" id="SSF52540">
    <property type="entry name" value="P-loop containing nucleoside triphosphate hydrolases"/>
    <property type="match status" value="1"/>
</dbReference>
<dbReference type="EC" id="2.7.1.24" evidence="5 6"/>
<evidence type="ECO:0000256" key="4">
    <source>
        <dbReference type="ARBA" id="ARBA00022993"/>
    </source>
</evidence>
<evidence type="ECO:0000313" key="8">
    <source>
        <dbReference type="Proteomes" id="UP000016649"/>
    </source>
</evidence>
<sequence length="194" mass="22175">MAAGKNAAADILREKNFTVLDADVIAHSVLCEHTAQIAEMFKEKARKRHIQLLNADGSLNRRALGSIVFSGKKDLQALEHIIHPEVNRIMEEQIEKQPLASFVVNAALLHKVPIIKRCDCILYIHAPLCLRIKRVRRRDGLSFFQIAARFFFQQKNFAKCKKQNADIYIVENSKTQERLKTQILRALNMCINKG</sequence>
<comment type="subcellular location">
    <subcellularLocation>
        <location evidence="5">Cytoplasm</location>
    </subcellularLocation>
</comment>
<keyword evidence="3 5" id="KW-0067">ATP-binding</keyword>
<dbReference type="GO" id="GO:0016301">
    <property type="term" value="F:kinase activity"/>
    <property type="evidence" value="ECO:0007669"/>
    <property type="project" value="UniProtKB-KW"/>
</dbReference>
<dbReference type="Proteomes" id="UP000016649">
    <property type="component" value="Unassembled WGS sequence"/>
</dbReference>
<evidence type="ECO:0000313" key="7">
    <source>
        <dbReference type="EMBL" id="ERJ94416.1"/>
    </source>
</evidence>
<dbReference type="CDD" id="cd02022">
    <property type="entry name" value="DPCK"/>
    <property type="match status" value="1"/>
</dbReference>
<comment type="caution">
    <text evidence="7">The sequence shown here is derived from an EMBL/GenBank/DDBJ whole genome shotgun (WGS) entry which is preliminary data.</text>
</comment>